<evidence type="ECO:0000256" key="8">
    <source>
        <dbReference type="ARBA" id="ARBA00022801"/>
    </source>
</evidence>
<dbReference type="KEGG" id="lpb:SH83_13310"/>
<evidence type="ECO:0000256" key="13">
    <source>
        <dbReference type="PIRSR" id="PIRSR618044-1"/>
    </source>
</evidence>
<protein>
    <recommendedName>
        <fullName evidence="4">serine-type D-Ala-D-Ala carboxypeptidase</fullName>
        <ecNumber evidence="4">3.4.16.4</ecNumber>
    </recommendedName>
</protein>
<evidence type="ECO:0000256" key="2">
    <source>
        <dbReference type="ARBA" id="ARBA00004752"/>
    </source>
</evidence>
<evidence type="ECO:0000256" key="14">
    <source>
        <dbReference type="PIRSR" id="PIRSR618044-2"/>
    </source>
</evidence>
<organism evidence="19 24">
    <name type="scientific">Lactiplantibacillus plantarum</name>
    <name type="common">Lactobacillus plantarum</name>
    <dbReference type="NCBI Taxonomy" id="1590"/>
    <lineage>
        <taxon>Bacteria</taxon>
        <taxon>Bacillati</taxon>
        <taxon>Bacillota</taxon>
        <taxon>Bacilli</taxon>
        <taxon>Lactobacillales</taxon>
        <taxon>Lactobacillaceae</taxon>
        <taxon>Lactiplantibacillus</taxon>
    </lineage>
</organism>
<keyword evidence="11" id="KW-0961">Cell wall biogenesis/degradation</keyword>
<evidence type="ECO:0000256" key="5">
    <source>
        <dbReference type="ARBA" id="ARBA00022645"/>
    </source>
</evidence>
<dbReference type="EMBL" id="LUWI01000022">
    <property type="protein sequence ID" value="KZU03517.1"/>
    <property type="molecule type" value="Genomic_DNA"/>
</dbReference>
<evidence type="ECO:0000313" key="27">
    <source>
        <dbReference type="Proteomes" id="UP000595466"/>
    </source>
</evidence>
<dbReference type="EMBL" id="CP066817">
    <property type="protein sequence ID" value="QQM61403.1"/>
    <property type="molecule type" value="Genomic_DNA"/>
</dbReference>
<dbReference type="AlphaFoldDB" id="A0A0M4RSV1"/>
<keyword evidence="6" id="KW-0645">Protease</keyword>
<dbReference type="PANTHER" id="PTHR21581">
    <property type="entry name" value="D-ALANYL-D-ALANINE CARBOXYPEPTIDASE"/>
    <property type="match status" value="1"/>
</dbReference>
<dbReference type="UniPathway" id="UPA00219"/>
<dbReference type="Proteomes" id="UP000076872">
    <property type="component" value="Unassembled WGS sequence"/>
</dbReference>
<dbReference type="InterPro" id="IPR012338">
    <property type="entry name" value="Beta-lactam/transpept-like"/>
</dbReference>
<feature type="binding site" evidence="14">
    <location>
        <position position="263"/>
    </location>
    <ligand>
        <name>substrate</name>
    </ligand>
</feature>
<evidence type="ECO:0000313" key="25">
    <source>
        <dbReference type="Proteomes" id="UP000076989"/>
    </source>
</evidence>
<feature type="signal peptide" evidence="16">
    <location>
        <begin position="1"/>
        <end position="36"/>
    </location>
</feature>
<evidence type="ECO:0000313" key="23">
    <source>
        <dbReference type="Proteomes" id="UP000076872"/>
    </source>
</evidence>
<evidence type="ECO:0000313" key="22">
    <source>
        <dbReference type="EMBL" id="QQM61403.1"/>
    </source>
</evidence>
<dbReference type="EC" id="3.4.16.4" evidence="4"/>
<evidence type="ECO:0000313" key="26">
    <source>
        <dbReference type="Proteomes" id="UP000094892"/>
    </source>
</evidence>
<evidence type="ECO:0000259" key="17">
    <source>
        <dbReference type="SMART" id="SM00936"/>
    </source>
</evidence>
<reference evidence="22 27" key="3">
    <citation type="submission" date="2020-12" db="EMBL/GenBank/DDBJ databases">
        <title>Whole genome sequencing of Lactobacillus plantarum PC518.</title>
        <authorList>
            <person name="Guo Q."/>
        </authorList>
    </citation>
    <scope>NUCLEOTIDE SEQUENCE [LARGE SCALE GENOMIC DNA]</scope>
    <source>
        <strain evidence="22 27">PC518</strain>
    </source>
</reference>
<dbReference type="SMR" id="A0A0M4RSV1"/>
<evidence type="ECO:0000313" key="18">
    <source>
        <dbReference type="EMBL" id="KZU03517.1"/>
    </source>
</evidence>
<reference evidence="21 26" key="2">
    <citation type="submission" date="2016-08" db="EMBL/GenBank/DDBJ databases">
        <title>Genome sequencing of Lactobacillus plantarum JSA22, isolated from fermented soybean paste.</title>
        <authorList>
            <person name="Choi H.S."/>
        </authorList>
    </citation>
    <scope>NUCLEOTIDE SEQUENCE [LARGE SCALE GENOMIC DNA]</scope>
    <source>
        <strain evidence="21 26">JSA22</strain>
    </source>
</reference>
<dbReference type="SUPFAM" id="SSF69189">
    <property type="entry name" value="Penicillin-binding protein associated domain"/>
    <property type="match status" value="1"/>
</dbReference>
<keyword evidence="10" id="KW-0573">Peptidoglycan synthesis</keyword>
<dbReference type="InterPro" id="IPR037167">
    <property type="entry name" value="Peptidase_S11_C_sf"/>
</dbReference>
<dbReference type="PATRIC" id="fig|1590.142.peg.2857"/>
<keyword evidence="7 16" id="KW-0732">Signal</keyword>
<feature type="active site" description="Acyl-ester intermediate" evidence="13">
    <location>
        <position position="71"/>
    </location>
</feature>
<evidence type="ECO:0000313" key="20">
    <source>
        <dbReference type="EMBL" id="KZV02653.1"/>
    </source>
</evidence>
<keyword evidence="5 19" id="KW-0121">Carboxypeptidase</keyword>
<dbReference type="GO" id="GO:0071555">
    <property type="term" value="P:cell wall organization"/>
    <property type="evidence" value="ECO:0007669"/>
    <property type="project" value="UniProtKB-KW"/>
</dbReference>
<dbReference type="GO" id="GO:0009252">
    <property type="term" value="P:peptidoglycan biosynthetic process"/>
    <property type="evidence" value="ECO:0007669"/>
    <property type="project" value="UniProtKB-UniPathway"/>
</dbReference>
<dbReference type="Proteomes" id="UP000076989">
    <property type="component" value="Unassembled WGS sequence"/>
</dbReference>
<evidence type="ECO:0000313" key="19">
    <source>
        <dbReference type="EMBL" id="KZU92965.1"/>
    </source>
</evidence>
<keyword evidence="9" id="KW-0133">Cell shape</keyword>
<evidence type="ECO:0000256" key="10">
    <source>
        <dbReference type="ARBA" id="ARBA00022984"/>
    </source>
</evidence>
<accession>A0A0M4RSV1</accession>
<comment type="catalytic activity">
    <reaction evidence="12">
        <text>Preferential cleavage: (Ac)2-L-Lys-D-Ala-|-D-Ala. Also transpeptidation of peptidyl-alanyl moieties that are N-acyl substituents of D-alanine.</text>
        <dbReference type="EC" id="3.4.16.4"/>
    </reaction>
</comment>
<dbReference type="GO" id="GO:0009002">
    <property type="term" value="F:serine-type D-Ala-D-Ala carboxypeptidase activity"/>
    <property type="evidence" value="ECO:0007669"/>
    <property type="project" value="UniProtKB-EC"/>
</dbReference>
<dbReference type="InterPro" id="IPR018044">
    <property type="entry name" value="Peptidase_S11"/>
</dbReference>
<dbReference type="GO" id="GO:0006508">
    <property type="term" value="P:proteolysis"/>
    <property type="evidence" value="ECO:0007669"/>
    <property type="project" value="UniProtKB-KW"/>
</dbReference>
<comment type="pathway">
    <text evidence="2">Cell wall biogenesis; peptidoglycan biosynthesis.</text>
</comment>
<evidence type="ECO:0000256" key="3">
    <source>
        <dbReference type="ARBA" id="ARBA00007164"/>
    </source>
</evidence>
<comment type="function">
    <text evidence="1">Removes C-terminal D-alanyl residues from sugar-peptide cell wall precursors.</text>
</comment>
<dbReference type="EMBL" id="LUXO01000030">
    <property type="protein sequence ID" value="KZV02653.1"/>
    <property type="molecule type" value="Genomic_DNA"/>
</dbReference>
<dbReference type="Pfam" id="PF00768">
    <property type="entry name" value="Peptidase_S11"/>
    <property type="match status" value="1"/>
</dbReference>
<dbReference type="InterPro" id="IPR001967">
    <property type="entry name" value="Peptidase_S11_N"/>
</dbReference>
<dbReference type="PRINTS" id="PR00725">
    <property type="entry name" value="DADACBPTASE1"/>
</dbReference>
<sequence>MRFAGKLKKVMIALVAAVTFSTAGLGIAGADLQAQAASTPSISAKAAIAVDASTGQILYDKNSSKPMAIASMTKMLSTYLVLKAIHEGKLSWNQKISVSKAVAKMSQNTEYANVPLLSTKTYSVRQLYNATEIYSANAAITALGDAVAGTPHKFVSLMRKTAKSWGITDATIINASGLTNKEVGSTIGYSNVAASAENEMSAQDVATVAQKLLSDYPEVLKTSSIAHAWFEKGTSSATKMDNRNYMLKGLVKHYSALPVDGLKTGTSTKAGNAFTGTVKFSNGNRIITVVMHAGAANDSGTERFTQTAEIMSYVYHNYTTTTINKNGKINGVKAVDVQDGKSLTSQLVSNSGATKIYLPTGTDASAVTGKVSLKKSATTDGKLQAPVKNGKTVGTVNLNLSKKAIKVVDGTTSKNMTINVTPKKSIDKANIFVRMWRGVKSWFN</sequence>
<evidence type="ECO:0000256" key="15">
    <source>
        <dbReference type="RuleBase" id="RU004016"/>
    </source>
</evidence>
<proteinExistence type="inferred from homology"/>
<dbReference type="Proteomes" id="UP000094892">
    <property type="component" value="Unassembled WGS sequence"/>
</dbReference>
<evidence type="ECO:0000256" key="11">
    <source>
        <dbReference type="ARBA" id="ARBA00023316"/>
    </source>
</evidence>
<name>A0A0M4RSV1_LACPN</name>
<dbReference type="Proteomes" id="UP000595466">
    <property type="component" value="Chromosome"/>
</dbReference>
<dbReference type="GeneID" id="77216310"/>
<gene>
    <name evidence="22" type="ORF">JH395_02275</name>
    <name evidence="19" type="ORF">Lp19_2668</name>
    <name evidence="21" type="ORF">LPJSA22_02888</name>
    <name evidence="20" type="ORF">NAB2_1807</name>
    <name evidence="18" type="ORF">Nizo2260_1757</name>
</gene>
<dbReference type="GO" id="GO:0008360">
    <property type="term" value="P:regulation of cell shape"/>
    <property type="evidence" value="ECO:0007669"/>
    <property type="project" value="UniProtKB-KW"/>
</dbReference>
<dbReference type="InterPro" id="IPR015956">
    <property type="entry name" value="Peniciliin-bd_prot_C_sf"/>
</dbReference>
<evidence type="ECO:0000256" key="7">
    <source>
        <dbReference type="ARBA" id="ARBA00022729"/>
    </source>
</evidence>
<evidence type="ECO:0000256" key="16">
    <source>
        <dbReference type="SAM" id="SignalP"/>
    </source>
</evidence>
<feature type="active site" description="Proton acceptor" evidence="13">
    <location>
        <position position="74"/>
    </location>
</feature>
<dbReference type="EMBL" id="MCOL01000001">
    <property type="protein sequence ID" value="ODO62870.1"/>
    <property type="molecule type" value="Genomic_DNA"/>
</dbReference>
<dbReference type="PANTHER" id="PTHR21581:SF11">
    <property type="entry name" value="D-ALANYL-D-ALANINE CARBOXYPEPTIDASE DACA"/>
    <property type="match status" value="1"/>
</dbReference>
<evidence type="ECO:0000256" key="12">
    <source>
        <dbReference type="ARBA" id="ARBA00034000"/>
    </source>
</evidence>
<feature type="chain" id="PRO_5015043289" description="serine-type D-Ala-D-Ala carboxypeptidase" evidence="16">
    <location>
        <begin position="37"/>
        <end position="444"/>
    </location>
</feature>
<feature type="domain" description="Peptidase S11 D-Ala-D-Ala carboxypeptidase A C-terminal" evidence="17">
    <location>
        <begin position="318"/>
        <end position="428"/>
    </location>
</feature>
<dbReference type="SMART" id="SM00936">
    <property type="entry name" value="PBP5_C"/>
    <property type="match status" value="1"/>
</dbReference>
<evidence type="ECO:0000313" key="24">
    <source>
        <dbReference type="Proteomes" id="UP000076882"/>
    </source>
</evidence>
<dbReference type="SUPFAM" id="SSF56601">
    <property type="entry name" value="beta-lactamase/transpeptidase-like"/>
    <property type="match status" value="1"/>
</dbReference>
<evidence type="ECO:0000256" key="9">
    <source>
        <dbReference type="ARBA" id="ARBA00022960"/>
    </source>
</evidence>
<evidence type="ECO:0000256" key="1">
    <source>
        <dbReference type="ARBA" id="ARBA00003217"/>
    </source>
</evidence>
<comment type="similarity">
    <text evidence="3 15">Belongs to the peptidase S11 family.</text>
</comment>
<dbReference type="EMBL" id="LUXM01000037">
    <property type="protein sequence ID" value="KZU92965.1"/>
    <property type="molecule type" value="Genomic_DNA"/>
</dbReference>
<dbReference type="Gene3D" id="3.40.710.10">
    <property type="entry name" value="DD-peptidase/beta-lactamase superfamily"/>
    <property type="match status" value="1"/>
</dbReference>
<dbReference type="Proteomes" id="UP000076882">
    <property type="component" value="Unassembled WGS sequence"/>
</dbReference>
<evidence type="ECO:0000256" key="4">
    <source>
        <dbReference type="ARBA" id="ARBA00012448"/>
    </source>
</evidence>
<evidence type="ECO:0000256" key="6">
    <source>
        <dbReference type="ARBA" id="ARBA00022670"/>
    </source>
</evidence>
<dbReference type="RefSeq" id="WP_003642422.1">
    <property type="nucleotide sequence ID" value="NZ_AP028145.1"/>
</dbReference>
<dbReference type="Gene3D" id="2.60.410.10">
    <property type="entry name" value="D-Ala-D-Ala carboxypeptidase, C-terminal domain"/>
    <property type="match status" value="1"/>
</dbReference>
<feature type="active site" evidence="13">
    <location>
        <position position="135"/>
    </location>
</feature>
<keyword evidence="8 21" id="KW-0378">Hydrolase</keyword>
<reference evidence="23 24" key="1">
    <citation type="submission" date="2016-03" db="EMBL/GenBank/DDBJ databases">
        <title>Comparative genomics of 54 Lactobacillus plantarum strains reveals genomic uncoupling from niche constraints.</title>
        <authorList>
            <person name="Martino M.E."/>
        </authorList>
    </citation>
    <scope>NUCLEOTIDE SEQUENCE [LARGE SCALE GENOMIC DNA]</scope>
    <source>
        <strain evidence="19 24">19.1</strain>
        <strain evidence="20 23">NAB2</strain>
        <strain evidence="18 25">Nizo2260</strain>
    </source>
</reference>
<evidence type="ECO:0000313" key="21">
    <source>
        <dbReference type="EMBL" id="ODO62870.1"/>
    </source>
</evidence>
<dbReference type="InterPro" id="IPR012907">
    <property type="entry name" value="Peptidase_S11_C"/>
</dbReference>